<evidence type="ECO:0000313" key="3">
    <source>
        <dbReference type="Proteomes" id="UP000283946"/>
    </source>
</evidence>
<dbReference type="Proteomes" id="UP000283946">
    <property type="component" value="Chromosome"/>
</dbReference>
<reference evidence="2 3" key="1">
    <citation type="submission" date="2018-03" db="EMBL/GenBank/DDBJ databases">
        <title>Bacteriophage NCPPB3778 and a type I-E CRISPR drive the evolution of the US Biological Select Agent, Rathayibacter toxicus.</title>
        <authorList>
            <person name="Davis E.W.II."/>
            <person name="Tabima J.F."/>
            <person name="Weisberg A.J."/>
            <person name="Dantas Lopes L."/>
            <person name="Wiseman M.S."/>
            <person name="Wiseman M.S."/>
            <person name="Pupko T."/>
            <person name="Belcher M.S."/>
            <person name="Sechler A.J."/>
            <person name="Tancos M.A."/>
            <person name="Schroeder B.K."/>
            <person name="Murray T.D."/>
            <person name="Luster D.G."/>
            <person name="Schneider W.L."/>
            <person name="Rogers E."/>
            <person name="Andreote F.D."/>
            <person name="Grunwald N.J."/>
            <person name="Putnam M.L."/>
            <person name="Chang J.H."/>
        </authorList>
    </citation>
    <scope>NUCLEOTIDE SEQUENCE [LARGE SCALE GENOMIC DNA]</scope>
    <source>
        <strain evidence="2 3">NCCPB 2253</strain>
    </source>
</reference>
<feature type="region of interest" description="Disordered" evidence="1">
    <location>
        <begin position="1"/>
        <end position="35"/>
    </location>
</feature>
<dbReference type="AlphaFoldDB" id="A0AAD1ACE0"/>
<accession>A0AAD1ACE0</accession>
<name>A0AAD1ACE0_9MICO</name>
<proteinExistence type="predicted"/>
<protein>
    <recommendedName>
        <fullName evidence="4">Metallopeptidase family protein</fullName>
    </recommendedName>
</protein>
<dbReference type="RefSeq" id="WP_104264914.1">
    <property type="nucleotide sequence ID" value="NZ_CP028130.1"/>
</dbReference>
<evidence type="ECO:0008006" key="4">
    <source>
        <dbReference type="Google" id="ProtNLM"/>
    </source>
</evidence>
<dbReference type="SUPFAM" id="SSF55486">
    <property type="entry name" value="Metalloproteases ('zincins'), catalytic domain"/>
    <property type="match status" value="1"/>
</dbReference>
<evidence type="ECO:0000313" key="2">
    <source>
        <dbReference type="EMBL" id="AZZ55776.1"/>
    </source>
</evidence>
<gene>
    <name evidence="2" type="ORF">C7V51_07735</name>
</gene>
<organism evidence="2 3">
    <name type="scientific">Rathayibacter iranicus</name>
    <dbReference type="NCBI Taxonomy" id="59737"/>
    <lineage>
        <taxon>Bacteria</taxon>
        <taxon>Bacillati</taxon>
        <taxon>Actinomycetota</taxon>
        <taxon>Actinomycetes</taxon>
        <taxon>Micrococcales</taxon>
        <taxon>Microbacteriaceae</taxon>
        <taxon>Rathayibacter</taxon>
    </lineage>
</organism>
<dbReference type="CDD" id="cd12954">
    <property type="entry name" value="MMP_TTHA0227_like_1"/>
    <property type="match status" value="1"/>
</dbReference>
<evidence type="ECO:0000256" key="1">
    <source>
        <dbReference type="SAM" id="MobiDB-lite"/>
    </source>
</evidence>
<sequence>MSRARRPVARPAGPLRGGSRDRHGRGVRGPITGPLLPPLQTRTDFFETTIGSAIDYLRGTWPQDLVGIRVDVAATPDVDPKSLDGAGIARWSVDRAARRIILYRVPIERLAKLHRRDDWHQRMLIESYVFRAVAELLGRDPWDLSPDRFRGL</sequence>
<dbReference type="KEGG" id="ria:C7V51_07735"/>
<dbReference type="EMBL" id="CP028130">
    <property type="protein sequence ID" value="AZZ55776.1"/>
    <property type="molecule type" value="Genomic_DNA"/>
</dbReference>